<name>A0ABU7TME8_9HYPH</name>
<protein>
    <recommendedName>
        <fullName evidence="7">5-hydroxyisourate hydrolase</fullName>
        <shortName evidence="7">HIU hydrolase</shortName>
        <shortName evidence="7">HIUHase</shortName>
        <ecNumber evidence="7">3.5.2.17</ecNumber>
    </recommendedName>
</protein>
<comment type="function">
    <text evidence="2">Catalyzes the hydrolysis of 5-hydroxyisourate (HIU) to 2-oxo-4-hydroxy-4-carboxy-5-ureidoimidazoline (OHCU).</text>
</comment>
<evidence type="ECO:0000256" key="7">
    <source>
        <dbReference type="RuleBase" id="RU361270"/>
    </source>
</evidence>
<dbReference type="PANTHER" id="PTHR10395:SF7">
    <property type="entry name" value="5-HYDROXYISOURATE HYDROLASE"/>
    <property type="match status" value="1"/>
</dbReference>
<evidence type="ECO:0000256" key="5">
    <source>
        <dbReference type="ARBA" id="ARBA00022631"/>
    </source>
</evidence>
<keyword evidence="6 7" id="KW-0378">Hydrolase</keyword>
<dbReference type="InterPro" id="IPR014306">
    <property type="entry name" value="Hydroxyisourate_hydrolase"/>
</dbReference>
<dbReference type="InterPro" id="IPR023416">
    <property type="entry name" value="Transthyretin/HIU_hydrolase_d"/>
</dbReference>
<dbReference type="RefSeq" id="WP_331289176.1">
    <property type="nucleotide sequence ID" value="NZ_MLBR01000029.1"/>
</dbReference>
<organism evidence="10 11">
    <name type="scientific">Methylobacterium oryzae</name>
    <dbReference type="NCBI Taxonomy" id="334852"/>
    <lineage>
        <taxon>Bacteria</taxon>
        <taxon>Pseudomonadati</taxon>
        <taxon>Pseudomonadota</taxon>
        <taxon>Alphaproteobacteria</taxon>
        <taxon>Hyphomicrobiales</taxon>
        <taxon>Methylobacteriaceae</taxon>
        <taxon>Methylobacterium</taxon>
    </lineage>
</organism>
<dbReference type="NCBIfam" id="TIGR02962">
    <property type="entry name" value="hdxy_isourate"/>
    <property type="match status" value="1"/>
</dbReference>
<dbReference type="Pfam" id="PF00576">
    <property type="entry name" value="Transthyretin"/>
    <property type="match status" value="1"/>
</dbReference>
<dbReference type="InterPro" id="IPR000895">
    <property type="entry name" value="Transthyretin/HIU_hydrolase"/>
</dbReference>
<dbReference type="CDD" id="cd05822">
    <property type="entry name" value="TLP_HIUase"/>
    <property type="match status" value="1"/>
</dbReference>
<gene>
    <name evidence="10" type="primary">uraH</name>
    <name evidence="10" type="ORF">MOTC310_09995</name>
</gene>
<dbReference type="PRINTS" id="PR00189">
    <property type="entry name" value="TRNSTHYRETIN"/>
</dbReference>
<feature type="domain" description="Transthyretin/hydroxyisourate hydrolase" evidence="9">
    <location>
        <begin position="4"/>
        <end position="116"/>
    </location>
</feature>
<dbReference type="EMBL" id="MLCA01000005">
    <property type="protein sequence ID" value="MEE7490773.1"/>
    <property type="molecule type" value="Genomic_DNA"/>
</dbReference>
<evidence type="ECO:0000313" key="11">
    <source>
        <dbReference type="Proteomes" id="UP001355206"/>
    </source>
</evidence>
<dbReference type="PROSITE" id="PS00768">
    <property type="entry name" value="TRANSTHYRETIN_1"/>
    <property type="match status" value="1"/>
</dbReference>
<feature type="compositionally biased region" description="Polar residues" evidence="8">
    <location>
        <begin position="35"/>
        <end position="44"/>
    </location>
</feature>
<evidence type="ECO:0000256" key="8">
    <source>
        <dbReference type="SAM" id="MobiDB-lite"/>
    </source>
</evidence>
<evidence type="ECO:0000256" key="6">
    <source>
        <dbReference type="ARBA" id="ARBA00022801"/>
    </source>
</evidence>
<dbReference type="SUPFAM" id="SSF49472">
    <property type="entry name" value="Transthyretin (synonym: prealbumin)"/>
    <property type="match status" value="1"/>
</dbReference>
<keyword evidence="11" id="KW-1185">Reference proteome</keyword>
<evidence type="ECO:0000259" key="9">
    <source>
        <dbReference type="Pfam" id="PF00576"/>
    </source>
</evidence>
<accession>A0ABU7TME8</accession>
<reference evidence="10 11" key="1">
    <citation type="journal article" date="2012" name="Genet. Mol. Biol.">
        <title>Analysis of 16S rRNA and mxaF genes revealing insights into Methylobacterium niche-specific plant association.</title>
        <authorList>
            <person name="Dourado M.N."/>
            <person name="Andreote F.D."/>
            <person name="Dini-Andreote F."/>
            <person name="Conti R."/>
            <person name="Araujo J.M."/>
            <person name="Araujo W.L."/>
        </authorList>
    </citation>
    <scope>NUCLEOTIDE SEQUENCE [LARGE SCALE GENOMIC DNA]</scope>
    <source>
        <strain evidence="10 11">TC3-10</strain>
    </source>
</reference>
<evidence type="ECO:0000256" key="4">
    <source>
        <dbReference type="ARBA" id="ARBA00011881"/>
    </source>
</evidence>
<dbReference type="PANTHER" id="PTHR10395">
    <property type="entry name" value="URICASE AND TRANSTHYRETIN-RELATED"/>
    <property type="match status" value="1"/>
</dbReference>
<feature type="region of interest" description="Disordered" evidence="8">
    <location>
        <begin position="29"/>
        <end position="50"/>
    </location>
</feature>
<evidence type="ECO:0000256" key="1">
    <source>
        <dbReference type="ARBA" id="ARBA00001043"/>
    </source>
</evidence>
<dbReference type="EC" id="3.5.2.17" evidence="7"/>
<proteinExistence type="inferred from homology"/>
<dbReference type="InterPro" id="IPR036817">
    <property type="entry name" value="Transthyretin/HIU_hydrolase_sf"/>
</dbReference>
<dbReference type="InterPro" id="IPR023418">
    <property type="entry name" value="Thyroxine_BS"/>
</dbReference>
<keyword evidence="5 7" id="KW-0659">Purine metabolism</keyword>
<comment type="catalytic activity">
    <reaction evidence="1 7">
        <text>5-hydroxyisourate + H2O = 5-hydroxy-2-oxo-4-ureido-2,5-dihydro-1H-imidazole-5-carboxylate + H(+)</text>
        <dbReference type="Rhea" id="RHEA:23736"/>
        <dbReference type="ChEBI" id="CHEBI:15377"/>
        <dbReference type="ChEBI" id="CHEBI:15378"/>
        <dbReference type="ChEBI" id="CHEBI:18072"/>
        <dbReference type="ChEBI" id="CHEBI:58639"/>
        <dbReference type="EC" id="3.5.2.17"/>
    </reaction>
</comment>
<evidence type="ECO:0000313" key="10">
    <source>
        <dbReference type="EMBL" id="MEE7490773.1"/>
    </source>
</evidence>
<comment type="subunit">
    <text evidence="4 7">Homotetramer.</text>
</comment>
<dbReference type="Proteomes" id="UP001355206">
    <property type="component" value="Unassembled WGS sequence"/>
</dbReference>
<dbReference type="GO" id="GO:0016787">
    <property type="term" value="F:hydrolase activity"/>
    <property type="evidence" value="ECO:0007669"/>
    <property type="project" value="UniProtKB-KW"/>
</dbReference>
<comment type="caution">
    <text evidence="10">The sequence shown here is derived from an EMBL/GenBank/DDBJ whole genome shotgun (WGS) entry which is preliminary data.</text>
</comment>
<comment type="similarity">
    <text evidence="3 7">Belongs to the transthyretin family. 5-hydroxyisourate hydrolase subfamily.</text>
</comment>
<dbReference type="Gene3D" id="2.60.40.180">
    <property type="entry name" value="Transthyretin/hydroxyisourate hydrolase domain"/>
    <property type="match status" value="1"/>
</dbReference>
<evidence type="ECO:0000256" key="2">
    <source>
        <dbReference type="ARBA" id="ARBA00002704"/>
    </source>
</evidence>
<evidence type="ECO:0000256" key="3">
    <source>
        <dbReference type="ARBA" id="ARBA00009850"/>
    </source>
</evidence>
<sequence length="117" mass="12154">MGHLSTHVLDTAAGKPAAGVTVELRRLAEDGTGETVASATTNGDGRTDGPLLAGDALTPGTYELVFAVGAYFAGTGAGAERPFLDRVPVRFCVSDPDAKYHVPLLITPWSYATYRGS</sequence>